<dbReference type="PANTHER" id="PTHR21661:SF39">
    <property type="entry name" value="HYDROLASE, PUTATIVE (AFU_ORTHOLOGUE AFUA_3G08960)-RELATED"/>
    <property type="match status" value="1"/>
</dbReference>
<dbReference type="PANTHER" id="PTHR21661">
    <property type="entry name" value="EPOXIDE HYDROLASE 1-RELATED"/>
    <property type="match status" value="1"/>
</dbReference>
<keyword evidence="2" id="KW-0378">Hydrolase</keyword>
<comment type="caution">
    <text evidence="5">The sequence shown here is derived from an EMBL/GenBank/DDBJ whole genome shotgun (WGS) entry which is preliminary data.</text>
</comment>
<dbReference type="PIRSF" id="PIRSF001112">
    <property type="entry name" value="Epoxide_hydrolase"/>
    <property type="match status" value="1"/>
</dbReference>
<name>A0AB34KZS2_9PEZI</name>
<feature type="active site" description="Proton donor" evidence="3">
    <location>
        <position position="317"/>
    </location>
</feature>
<evidence type="ECO:0000313" key="6">
    <source>
        <dbReference type="Proteomes" id="UP000803884"/>
    </source>
</evidence>
<evidence type="ECO:0000256" key="3">
    <source>
        <dbReference type="PIRSR" id="PIRSR001112-1"/>
    </source>
</evidence>
<dbReference type="GO" id="GO:0097176">
    <property type="term" value="P:epoxide metabolic process"/>
    <property type="evidence" value="ECO:0007669"/>
    <property type="project" value="TreeGrafter"/>
</dbReference>
<feature type="active site" description="Nucleophile" evidence="3">
    <location>
        <position position="196"/>
    </location>
</feature>
<dbReference type="InterPro" id="IPR010497">
    <property type="entry name" value="Epoxide_hydro_N"/>
</dbReference>
<dbReference type="Pfam" id="PF06441">
    <property type="entry name" value="EHN"/>
    <property type="match status" value="1"/>
</dbReference>
<dbReference type="GeneID" id="96002465"/>
<keyword evidence="6" id="KW-1185">Reference proteome</keyword>
<reference evidence="5 6" key="1">
    <citation type="journal article" date="2020" name="Microbiol. Resour. Announc.">
        <title>Draft Genome Sequence of a Cladosporium Species Isolated from the Mesophotic Ascidian Didemnum maculosum.</title>
        <authorList>
            <person name="Gioti A."/>
            <person name="Siaperas R."/>
            <person name="Nikolaivits E."/>
            <person name="Le Goff G."/>
            <person name="Ouazzani J."/>
            <person name="Kotoulas G."/>
            <person name="Topakas E."/>
        </authorList>
    </citation>
    <scope>NUCLEOTIDE SEQUENCE [LARGE SCALE GENOMIC DNA]</scope>
    <source>
        <strain evidence="5 6">TM138-S3</strain>
    </source>
</reference>
<dbReference type="GO" id="GO:0004301">
    <property type="term" value="F:epoxide hydrolase activity"/>
    <property type="evidence" value="ECO:0007669"/>
    <property type="project" value="TreeGrafter"/>
</dbReference>
<dbReference type="EMBL" id="JAAQHG020000003">
    <property type="protein sequence ID" value="KAL1590293.1"/>
    <property type="molecule type" value="Genomic_DNA"/>
</dbReference>
<sequence length="413" mass="45821">MAEYSTIPAGATLNPKPYKAHVADERLQLLKDLVKISPIAAPTFENTSTGRHFGMEREWLANAKHEWSTTFDWRKQEDRINAVPNFIVPIKDDQGVEIDIHFLALFSKKKDAVPIAFYHGWPGSILEFLGVLDLLKKKYPSAEDLPYHVIVPSLPGYAFSSGPPLDRDYTMDQAATCLDKLMRGLGFNKYLAQGGDLGSFISRLQAAMSDACVGMHLNMVAMGPPDNKDELPMDELEMKSLARGGEFVSHGAAYALEHGTRTATIGLALASSPIAMLSWIGEKFLEWTDEDPPLEEILASVSLYYLTDTFPRCIYPYRGQGSSKESPRRCDIKLFASERPPPPYIDKPLGYSFFPKELFPVPGSWAGCLANLVHYKRHDGGGHFAAMEKPKELLKDVEAWIPKAWAVGGGAKL</sequence>
<dbReference type="RefSeq" id="XP_069233398.1">
    <property type="nucleotide sequence ID" value="XM_069369627.1"/>
</dbReference>
<dbReference type="InterPro" id="IPR000639">
    <property type="entry name" value="Epox_hydrolase-like"/>
</dbReference>
<dbReference type="PRINTS" id="PR00412">
    <property type="entry name" value="EPOXHYDRLASE"/>
</dbReference>
<evidence type="ECO:0000256" key="2">
    <source>
        <dbReference type="ARBA" id="ARBA00022801"/>
    </source>
</evidence>
<feature type="domain" description="Epoxide hydrolase N-terminal" evidence="4">
    <location>
        <begin position="15"/>
        <end position="128"/>
    </location>
</feature>
<dbReference type="InterPro" id="IPR016292">
    <property type="entry name" value="Epoxide_hydrolase"/>
</dbReference>
<accession>A0AB34KZS2</accession>
<evidence type="ECO:0000259" key="4">
    <source>
        <dbReference type="Pfam" id="PF06441"/>
    </source>
</evidence>
<gene>
    <name evidence="5" type="ORF">WHR41_01021</name>
</gene>
<protein>
    <recommendedName>
        <fullName evidence="4">Epoxide hydrolase N-terminal domain-containing protein</fullName>
    </recommendedName>
</protein>
<comment type="similarity">
    <text evidence="1">Belongs to the peptidase S33 family.</text>
</comment>
<dbReference type="InterPro" id="IPR029058">
    <property type="entry name" value="AB_hydrolase_fold"/>
</dbReference>
<organism evidence="5 6">
    <name type="scientific">Cladosporium halotolerans</name>
    <dbReference type="NCBI Taxonomy" id="1052096"/>
    <lineage>
        <taxon>Eukaryota</taxon>
        <taxon>Fungi</taxon>
        <taxon>Dikarya</taxon>
        <taxon>Ascomycota</taxon>
        <taxon>Pezizomycotina</taxon>
        <taxon>Dothideomycetes</taxon>
        <taxon>Dothideomycetidae</taxon>
        <taxon>Cladosporiales</taxon>
        <taxon>Cladosporiaceae</taxon>
        <taxon>Cladosporium</taxon>
    </lineage>
</organism>
<evidence type="ECO:0000256" key="1">
    <source>
        <dbReference type="ARBA" id="ARBA00010088"/>
    </source>
</evidence>
<dbReference type="Proteomes" id="UP000803884">
    <property type="component" value="Unassembled WGS sequence"/>
</dbReference>
<proteinExistence type="inferred from homology"/>
<feature type="active site" description="Proton acceptor" evidence="3">
    <location>
        <position position="383"/>
    </location>
</feature>
<evidence type="ECO:0000313" key="5">
    <source>
        <dbReference type="EMBL" id="KAL1590293.1"/>
    </source>
</evidence>
<dbReference type="Gene3D" id="3.40.50.1820">
    <property type="entry name" value="alpha/beta hydrolase"/>
    <property type="match status" value="1"/>
</dbReference>
<dbReference type="SUPFAM" id="SSF53474">
    <property type="entry name" value="alpha/beta-Hydrolases"/>
    <property type="match status" value="1"/>
</dbReference>
<dbReference type="AlphaFoldDB" id="A0AB34KZS2"/>